<sequence length="122" mass="13457">MGPVTFVEQVEPRDGVASASPFLPQILTAAAALFFHRRAPRQRFWTSKISTDGLELDGRGESCLLDGNGSVFQVEFQDSMSAPALEIEKGGEAQEAGDGQRYEMSYLQEQMAANYMHSWVPL</sequence>
<name>M7ZQY1_TRIUA</name>
<dbReference type="AlphaFoldDB" id="M7ZQY1"/>
<accession>M7ZQY1</accession>
<dbReference type="EMBL" id="KD178090">
    <property type="protein sequence ID" value="EMS54780.1"/>
    <property type="molecule type" value="Genomic_DNA"/>
</dbReference>
<reference evidence="1" key="1">
    <citation type="journal article" date="2013" name="Nature">
        <title>Draft genome of the wheat A-genome progenitor Triticum urartu.</title>
        <authorList>
            <person name="Ling H.Q."/>
            <person name="Zhao S."/>
            <person name="Liu D."/>
            <person name="Wang J."/>
            <person name="Sun H."/>
            <person name="Zhang C."/>
            <person name="Fan H."/>
            <person name="Li D."/>
            <person name="Dong L."/>
            <person name="Tao Y."/>
            <person name="Gao C."/>
            <person name="Wu H."/>
            <person name="Li Y."/>
            <person name="Cui Y."/>
            <person name="Guo X."/>
            <person name="Zheng S."/>
            <person name="Wang B."/>
            <person name="Yu K."/>
            <person name="Liang Q."/>
            <person name="Yang W."/>
            <person name="Lou X."/>
            <person name="Chen J."/>
            <person name="Feng M."/>
            <person name="Jian J."/>
            <person name="Zhang X."/>
            <person name="Luo G."/>
            <person name="Jiang Y."/>
            <person name="Liu J."/>
            <person name="Wang Z."/>
            <person name="Sha Y."/>
            <person name="Zhang B."/>
            <person name="Wu H."/>
            <person name="Tang D."/>
            <person name="Shen Q."/>
            <person name="Xue P."/>
            <person name="Zou S."/>
            <person name="Wang X."/>
            <person name="Liu X."/>
            <person name="Wang F."/>
            <person name="Yang Y."/>
            <person name="An X."/>
            <person name="Dong Z."/>
            <person name="Zhang K."/>
            <person name="Zhang X."/>
            <person name="Luo M.C."/>
            <person name="Dvorak J."/>
            <person name="Tong Y."/>
            <person name="Wang J."/>
            <person name="Yang H."/>
            <person name="Li Z."/>
            <person name="Wang D."/>
            <person name="Zhang A."/>
            <person name="Wang J."/>
        </authorList>
    </citation>
    <scope>NUCLEOTIDE SEQUENCE</scope>
</reference>
<proteinExistence type="predicted"/>
<evidence type="ECO:0000313" key="1">
    <source>
        <dbReference type="EMBL" id="EMS54780.1"/>
    </source>
</evidence>
<protein>
    <submittedName>
        <fullName evidence="1">Uncharacterized protein</fullName>
    </submittedName>
</protein>
<organism evidence="1">
    <name type="scientific">Triticum urartu</name>
    <name type="common">Red wild einkorn</name>
    <name type="synonym">Crithodium urartu</name>
    <dbReference type="NCBI Taxonomy" id="4572"/>
    <lineage>
        <taxon>Eukaryota</taxon>
        <taxon>Viridiplantae</taxon>
        <taxon>Streptophyta</taxon>
        <taxon>Embryophyta</taxon>
        <taxon>Tracheophyta</taxon>
        <taxon>Spermatophyta</taxon>
        <taxon>Magnoliopsida</taxon>
        <taxon>Liliopsida</taxon>
        <taxon>Poales</taxon>
        <taxon>Poaceae</taxon>
        <taxon>BOP clade</taxon>
        <taxon>Pooideae</taxon>
        <taxon>Triticodae</taxon>
        <taxon>Triticeae</taxon>
        <taxon>Triticinae</taxon>
        <taxon>Triticum</taxon>
    </lineage>
</organism>
<gene>
    <name evidence="1" type="ORF">TRIUR3_20715</name>
</gene>